<dbReference type="EMBL" id="VUMB01000017">
    <property type="protein sequence ID" value="MSS40592.1"/>
    <property type="molecule type" value="Genomic_DNA"/>
</dbReference>
<dbReference type="Proteomes" id="UP000462363">
    <property type="component" value="Unassembled WGS sequence"/>
</dbReference>
<sequence length="106" mass="12451">MTWEYQSRWRPAAISIMKKWKISIASSVAGLHIPMVIKIPAIHGVNTDDKNILETLKFIRQELNGARYGNPGGFLQIVWNGRPKHANYRSMDKEFQIYKRYAYRRN</sequence>
<dbReference type="RefSeq" id="WP_173704122.1">
    <property type="nucleotide sequence ID" value="NZ_CAMBVY010000022.1"/>
</dbReference>
<comment type="caution">
    <text evidence="1">The sequence shown here is derived from an EMBL/GenBank/DDBJ whole genome shotgun (WGS) entry which is preliminary data.</text>
</comment>
<gene>
    <name evidence="1" type="ORF">FYJ37_09545</name>
</gene>
<protein>
    <submittedName>
        <fullName evidence="1">Uncharacterized protein</fullName>
    </submittedName>
</protein>
<proteinExistence type="predicted"/>
<reference evidence="1 2" key="1">
    <citation type="submission" date="2019-08" db="EMBL/GenBank/DDBJ databases">
        <title>In-depth cultivation of the pig gut microbiome towards novel bacterial diversity and tailored functional studies.</title>
        <authorList>
            <person name="Wylensek D."/>
            <person name="Hitch T.C.A."/>
            <person name="Clavel T."/>
        </authorList>
    </citation>
    <scope>NUCLEOTIDE SEQUENCE [LARGE SCALE GENOMIC DNA]</scope>
    <source>
        <strain evidence="1 2">BL-389-WT-3D</strain>
    </source>
</reference>
<accession>A0A844F3K9</accession>
<dbReference type="AlphaFoldDB" id="A0A844F3K9"/>
<name>A0A844F3K9_CLOSV</name>
<organism evidence="1 2">
    <name type="scientific">Clostridium scindens (strain JCM 10418 / VPI 12708)</name>
    <dbReference type="NCBI Taxonomy" id="29347"/>
    <lineage>
        <taxon>Bacteria</taxon>
        <taxon>Bacillati</taxon>
        <taxon>Bacillota</taxon>
        <taxon>Clostridia</taxon>
        <taxon>Lachnospirales</taxon>
        <taxon>Lachnospiraceae</taxon>
    </lineage>
</organism>
<evidence type="ECO:0000313" key="1">
    <source>
        <dbReference type="EMBL" id="MSS40592.1"/>
    </source>
</evidence>
<evidence type="ECO:0000313" key="2">
    <source>
        <dbReference type="Proteomes" id="UP000462363"/>
    </source>
</evidence>